<sequence length="450" mass="49998">MSAPSHTTDISGYFKVSMASFEDLVEQGDTGTSSGSFSSHTAQQQRVMCCLIVSSCHRTAYPFSDRGTLDDRYGAVHKPKHTVTIVSGIIGCCDGLKEVKLAAIYGSLRSACCEPLVTKSGRYSVDSESVINLEVQKPLKCDIFHSGVFFAEDRRPIATGQAYQTYPYFAHLYSCEPYAYGVYVWCLWYIAAESAGQSKYGKAQRTTVRAIATTDPLLCFPHRVRSLPTLRHLQNRTCPDEQDMGENKLSNHSYGLIEPAELASQPQNNTRYGLGADRVFHRRPNVKSTREAPESKALAIQAFTSATIGSSDASKATRLMAPRDGRCGMKVLAYVRPLLEYAKQVVFSRRKKDVALIEYIQRAATKVVAGLKSVDNEAREWKPLNDKNKPDPKASILCINPWIREPTESRTNSSLHLEVVIVYELHGILRQLPLIATTSIFLSADVLLFH</sequence>
<dbReference type="AlphaFoldDB" id="G7YJW9"/>
<dbReference type="Proteomes" id="UP000008909">
    <property type="component" value="Unassembled WGS sequence"/>
</dbReference>
<protein>
    <submittedName>
        <fullName evidence="1">Uncharacterized protein</fullName>
    </submittedName>
</protein>
<proteinExistence type="predicted"/>
<evidence type="ECO:0000313" key="2">
    <source>
        <dbReference type="Proteomes" id="UP000008909"/>
    </source>
</evidence>
<name>G7YJW9_CLOSI</name>
<keyword evidence="2" id="KW-1185">Reference proteome</keyword>
<organism evidence="1 2">
    <name type="scientific">Clonorchis sinensis</name>
    <name type="common">Chinese liver fluke</name>
    <dbReference type="NCBI Taxonomy" id="79923"/>
    <lineage>
        <taxon>Eukaryota</taxon>
        <taxon>Metazoa</taxon>
        <taxon>Spiralia</taxon>
        <taxon>Lophotrochozoa</taxon>
        <taxon>Platyhelminthes</taxon>
        <taxon>Trematoda</taxon>
        <taxon>Digenea</taxon>
        <taxon>Opisthorchiida</taxon>
        <taxon>Opisthorchiata</taxon>
        <taxon>Opisthorchiidae</taxon>
        <taxon>Clonorchis</taxon>
    </lineage>
</organism>
<reference evidence="1" key="1">
    <citation type="journal article" date="2011" name="Genome Biol.">
        <title>The draft genome of the carcinogenic human liver fluke Clonorchis sinensis.</title>
        <authorList>
            <person name="Wang X."/>
            <person name="Chen W."/>
            <person name="Huang Y."/>
            <person name="Sun J."/>
            <person name="Men J."/>
            <person name="Liu H."/>
            <person name="Luo F."/>
            <person name="Guo L."/>
            <person name="Lv X."/>
            <person name="Deng C."/>
            <person name="Zhou C."/>
            <person name="Fan Y."/>
            <person name="Li X."/>
            <person name="Huang L."/>
            <person name="Hu Y."/>
            <person name="Liang C."/>
            <person name="Hu X."/>
            <person name="Xu J."/>
            <person name="Yu X."/>
        </authorList>
    </citation>
    <scope>NUCLEOTIDE SEQUENCE [LARGE SCALE GENOMIC DNA]</scope>
    <source>
        <strain evidence="1">Henan</strain>
    </source>
</reference>
<accession>G7YJW9</accession>
<evidence type="ECO:0000313" key="1">
    <source>
        <dbReference type="EMBL" id="GAA53252.1"/>
    </source>
</evidence>
<dbReference type="EMBL" id="DF143453">
    <property type="protein sequence ID" value="GAA53252.1"/>
    <property type="molecule type" value="Genomic_DNA"/>
</dbReference>
<reference key="2">
    <citation type="submission" date="2011-10" db="EMBL/GenBank/DDBJ databases">
        <title>The genome and transcriptome sequence of Clonorchis sinensis provide insights into the carcinogenic liver fluke.</title>
        <authorList>
            <person name="Wang X."/>
            <person name="Huang Y."/>
            <person name="Chen W."/>
            <person name="Liu H."/>
            <person name="Guo L."/>
            <person name="Chen Y."/>
            <person name="Luo F."/>
            <person name="Zhou W."/>
            <person name="Sun J."/>
            <person name="Mao Q."/>
            <person name="Liang P."/>
            <person name="Zhou C."/>
            <person name="Tian Y."/>
            <person name="Men J."/>
            <person name="Lv X."/>
            <person name="Huang L."/>
            <person name="Zhou J."/>
            <person name="Hu Y."/>
            <person name="Li R."/>
            <person name="Zhang F."/>
            <person name="Lei H."/>
            <person name="Li X."/>
            <person name="Hu X."/>
            <person name="Liang C."/>
            <person name="Xu J."/>
            <person name="Wu Z."/>
            <person name="Yu X."/>
        </authorList>
    </citation>
    <scope>NUCLEOTIDE SEQUENCE</scope>
    <source>
        <strain>Henan</strain>
    </source>
</reference>
<gene>
    <name evidence="1" type="ORF">CLF_109871</name>
</gene>